<evidence type="ECO:0000256" key="8">
    <source>
        <dbReference type="SAM" id="Coils"/>
    </source>
</evidence>
<dbReference type="GO" id="GO:0003743">
    <property type="term" value="F:translation initiation factor activity"/>
    <property type="evidence" value="ECO:0007669"/>
    <property type="project" value="UniProtKB-KW"/>
</dbReference>
<dbReference type="EMBL" id="BFAA01001621">
    <property type="protein sequence ID" value="GCB68196.1"/>
    <property type="molecule type" value="Genomic_DNA"/>
</dbReference>
<gene>
    <name evidence="10" type="ORF">scyTo_0005265</name>
</gene>
<dbReference type="Pfam" id="PF08597">
    <property type="entry name" value="eIF3_subunit"/>
    <property type="match status" value="1"/>
</dbReference>
<evidence type="ECO:0000256" key="2">
    <source>
        <dbReference type="ARBA" id="ARBA00022540"/>
    </source>
</evidence>
<protein>
    <recommendedName>
        <fullName evidence="9">Stereocilin LRR domain-containing protein</fullName>
    </recommendedName>
</protein>
<dbReference type="PANTHER" id="PTHR23412:SF19">
    <property type="entry name" value="STEREOCILIN 1"/>
    <property type="match status" value="1"/>
</dbReference>
<dbReference type="STRING" id="75743.A0A401P530"/>
<dbReference type="OrthoDB" id="8195838at2759"/>
<keyword evidence="6" id="KW-0325">Glycoprotein</keyword>
<keyword evidence="2" id="KW-0396">Initiation factor</keyword>
<dbReference type="InterPro" id="IPR013906">
    <property type="entry name" value="eIF3j"/>
</dbReference>
<dbReference type="InterPro" id="IPR048992">
    <property type="entry name" value="Stereocilin_LRR"/>
</dbReference>
<dbReference type="PANTHER" id="PTHR23412">
    <property type="entry name" value="STEREOCILIN RELATED"/>
    <property type="match status" value="1"/>
</dbReference>
<keyword evidence="3" id="KW-0732">Signal</keyword>
<comment type="caution">
    <text evidence="10">The sequence shown here is derived from an EMBL/GenBank/DDBJ whole genome shotgun (WGS) entry which is preliminary data.</text>
</comment>
<proteinExistence type="predicted"/>
<feature type="coiled-coil region" evidence="8">
    <location>
        <begin position="1691"/>
        <end position="1729"/>
    </location>
</feature>
<dbReference type="InterPro" id="IPR023194">
    <property type="entry name" value="eIF3-like_dom_sf"/>
</dbReference>
<evidence type="ECO:0000256" key="6">
    <source>
        <dbReference type="ARBA" id="ARBA00023180"/>
    </source>
</evidence>
<dbReference type="Gene3D" id="1.10.246.60">
    <property type="entry name" value="Eukaryotic translation initiation factor 3 like domains"/>
    <property type="match status" value="1"/>
</dbReference>
<feature type="domain" description="Stereocilin LRR" evidence="9">
    <location>
        <begin position="900"/>
        <end position="1144"/>
    </location>
</feature>
<comment type="subunit">
    <text evidence="7">Component of the eukaryotic translation initiation factor 3 (eIF-3) complex, which is composed of 13 subunits: EIF3A, EIF3B, EIF3C, EIF3D, EIF3E, EIF3F, EIF3G, EIF3H, EIF3I, EIF3J, EIF3K, EIF3L and EIF3M. The eIF-3 complex appears to include 3 stable modules: module A is composed of EIF3A, EIF3B, EIF3G and EIF3I; module B is composed of EIF3F, EIF3H, and EIF3M; and module C is composed of EIF3C, EIF3D, EIF3E, EIF3K and EIF3L. EIF3C of module C binds EIF3B of module A and EIF3H of module B, thereby linking the three modules. EIF3J is a labile subunit that binds to the eIF-3 complex via EIF3B. The eIF-3 complex interacts with RPS6KB1 under conditions of nutrient depletion. Mitogenic stimulation leads to binding and activation of a complex composed of MTOR and RPTOR, leading to phosphorylation and release of RPS6KB1 and binding of EIF4B to eIF-3.</text>
</comment>
<evidence type="ECO:0000256" key="3">
    <source>
        <dbReference type="ARBA" id="ARBA00022729"/>
    </source>
</evidence>
<keyword evidence="1" id="KW-0963">Cytoplasm</keyword>
<dbReference type="GO" id="GO:0007160">
    <property type="term" value="P:cell-matrix adhesion"/>
    <property type="evidence" value="ECO:0007669"/>
    <property type="project" value="TreeGrafter"/>
</dbReference>
<evidence type="ECO:0000313" key="11">
    <source>
        <dbReference type="Proteomes" id="UP000288216"/>
    </source>
</evidence>
<dbReference type="InterPro" id="IPR026664">
    <property type="entry name" value="Stereocilin-rel"/>
</dbReference>
<evidence type="ECO:0000256" key="7">
    <source>
        <dbReference type="ARBA" id="ARBA00065260"/>
    </source>
</evidence>
<reference evidence="10 11" key="1">
    <citation type="journal article" date="2018" name="Nat. Ecol. Evol.">
        <title>Shark genomes provide insights into elasmobranch evolution and the origin of vertebrates.</title>
        <authorList>
            <person name="Hara Y"/>
            <person name="Yamaguchi K"/>
            <person name="Onimaru K"/>
            <person name="Kadota M"/>
            <person name="Koyanagi M"/>
            <person name="Keeley SD"/>
            <person name="Tatsumi K"/>
            <person name="Tanaka K"/>
            <person name="Motone F"/>
            <person name="Kageyama Y"/>
            <person name="Nozu R"/>
            <person name="Adachi N"/>
            <person name="Nishimura O"/>
            <person name="Nakagawa R"/>
            <person name="Tanegashima C"/>
            <person name="Kiyatake I"/>
            <person name="Matsumoto R"/>
            <person name="Murakumo K"/>
            <person name="Nishida K"/>
            <person name="Terakita A"/>
            <person name="Kuratani S"/>
            <person name="Sato K"/>
            <person name="Hyodo S Kuraku.S."/>
        </authorList>
    </citation>
    <scope>NUCLEOTIDE SEQUENCE [LARGE SCALE GENOMIC DNA]</scope>
</reference>
<dbReference type="GO" id="GO:0005852">
    <property type="term" value="C:eukaryotic translation initiation factor 3 complex"/>
    <property type="evidence" value="ECO:0007669"/>
    <property type="project" value="InterPro"/>
</dbReference>
<keyword evidence="4" id="KW-0648">Protein biosynthesis</keyword>
<accession>A0A401P530</accession>
<evidence type="ECO:0000256" key="5">
    <source>
        <dbReference type="ARBA" id="ARBA00023054"/>
    </source>
</evidence>
<sequence length="1880" mass="212827">MAMMTGVTPENKWEFYYTILQALASSQFGEASPERQQQLLQLLFNLFQTAEGSGPFFGLVEELLTPLGVNWKVLLRSVQDEACYVASVMNGRSLTDYVRVFLALRMKSNRSIMGTDGFNIQNLLLSLIGNVNRVLSYGLKPIWYFFGQNVFPLFESYIGRVSKQTILKITDFVLEQMLLANNIVKLDEKGQCSQGLNRYVNYCGKRSPKVEAFSPSGDTRQIEDLTCKYDTWFAAGLYNSTDFGYCAITDEVGFRKTFCTNTSLLETILKNPAHFWLTIFCTSNTNTMYTPTLTTEVVSDSFTISSASVEPPANGVDIYCRYEEWADFSSIDDGVITFCADHDRDRFTSVICNNPSALEQFVKGNFWLAGFCNDYSILNGNGQFCMYSRWKEDPVDPSIVSLCWSSDITNFNKSVCKDGILLNKLQQDPGNAWLPSACNTQNRCRYEKWLDVLSINSDTVVFCKEADQAAFNRTVCTKVSLLQRLLNGPENSWLNDFCVDNSDSAVASTIIPEESTDSMPLPSSANPTIQENVMTAVGNHCRYETWTSPATVDGTVVAMCFNIDSQQFDISICQNPAILEELLKNEFNLWLIDNCDSPSTLDNNDADVATFCQYAQWADGSVDPYLVDFCWRNDQVDFMQFVCHTESLVSELLLYPENAWLKSRCMIQDNSHANDQNQTCLYEEWIASSSIDLAAAKFCSQYDLDNFVQAACDNSTRLWGLLISKNRTWLSGYCSSVEAEGLNPATMCIYNLWTEQRVDSTTVALCFDYDQSNFNKYVCQDPVVLHALSTDPENTWVEADCMSISISTNSAEVNKICPMQELISKLQWTCSLGASDVCLHEEFQLGDIPPLIICGLENIGLMLHDTVMEDLTMALTEAMNKIVMVLLTLEDDQISSLPVVGNVKRSVLHTIVNYLQYESSYNIRKELLQCFGSVLLDLAQKEGGSSGLDLVKEYLKLSAVDLRGLLFAIDIETAKQLLQLVNTNWNGLQIRDDLKRVMASGFFNRIPLIDPNMFPEFVHFLPLLSASEIRVLPATLNKEQVLSMVNLSFGKLSNDQKAAFARWAVDSGGYSNVAAWPLVFLHRIGSLLVYLPFEKFQLLSRLQMLNSLDVLLANNLTALQERFVIHIILTERKAMAASDFERLLKIRRFSIIMTQKLLQILVENPVPFLKIPSSKQSLMVDWIVQVLDLYDRTLSEAEFDFLGPALAFVSDEIFMAISRPVMKANLLKIKDYCFDSQKKFLLGDMLTKDTMFGVTTNWTALILDKVDRLVFFLSIDDIQKLPKDVLILERIEMLFNSQKQWEESEFGSTCQQKMESSDLDDLFRKQKILLQTSAGLLNARRLKSKNDPVLSCSAIRNTFPSAWTIDLLTGMSNDDFISCLEMFGEDPHFQPFELFQLLERVKQIYRPVTAMPPKVIEQLGRIATQFTEKDLRKLQLLDLGAVAALGKIAEWNRRELTILFASFLRANRLTVDQLDSVSLVALGHLICGIKPADISAIDPMQFSMAVLWIGRLILSCEEQQLEALAKLVTHSRTFGEVSQWRAEEFAEIGSVAAGLPDIVLSALVKEQIEGLTAVAIATIPPKKFSVVFSPTQIHMFNYQQAVAVTPAQLKELGDIQKKALDLVLTSWHKTAIDIRVWDAQTDLCQTGGDVLDAVNNPERMYWNQQQWLNSTQLYSINKDNWDDEEEKKPQVEVKTSEKKKLSDRIKEREEKEKQLKKRKLEALKNLEKAEPVELSLEEQLAEKLRLAKLQEQADLEVAKDTFGMNSVMQFGIDSMYPSTREDFTEFGRLLKEKITQFEKSVYYVDFLETLLRDISISLEVDDLKKLNTSLTSLCSEKLKQEKQSKGKKKKKAPVLAGGFKANLKDDLDDYGYTPDYDEFM</sequence>
<evidence type="ECO:0000259" key="9">
    <source>
        <dbReference type="Pfam" id="PF21058"/>
    </source>
</evidence>
<evidence type="ECO:0000313" key="10">
    <source>
        <dbReference type="EMBL" id="GCB68196.1"/>
    </source>
</evidence>
<keyword evidence="5 8" id="KW-0175">Coiled coil</keyword>
<dbReference type="OMA" id="LCSDNER"/>
<evidence type="ECO:0000256" key="1">
    <source>
        <dbReference type="ARBA" id="ARBA00022490"/>
    </source>
</evidence>
<name>A0A401P530_SCYTO</name>
<organism evidence="10 11">
    <name type="scientific">Scyliorhinus torazame</name>
    <name type="common">Cloudy catshark</name>
    <name type="synonym">Catulus torazame</name>
    <dbReference type="NCBI Taxonomy" id="75743"/>
    <lineage>
        <taxon>Eukaryota</taxon>
        <taxon>Metazoa</taxon>
        <taxon>Chordata</taxon>
        <taxon>Craniata</taxon>
        <taxon>Vertebrata</taxon>
        <taxon>Chondrichthyes</taxon>
        <taxon>Elasmobranchii</taxon>
        <taxon>Galeomorphii</taxon>
        <taxon>Galeoidea</taxon>
        <taxon>Carcharhiniformes</taxon>
        <taxon>Scyliorhinidae</taxon>
        <taxon>Scyliorhinus</taxon>
    </lineage>
</organism>
<keyword evidence="11" id="KW-1185">Reference proteome</keyword>
<dbReference type="Proteomes" id="UP000288216">
    <property type="component" value="Unassembled WGS sequence"/>
</dbReference>
<dbReference type="GO" id="GO:0009986">
    <property type="term" value="C:cell surface"/>
    <property type="evidence" value="ECO:0007669"/>
    <property type="project" value="TreeGrafter"/>
</dbReference>
<evidence type="ECO:0000256" key="4">
    <source>
        <dbReference type="ARBA" id="ARBA00022917"/>
    </source>
</evidence>
<dbReference type="Pfam" id="PF21058">
    <property type="entry name" value="Stereocilin"/>
    <property type="match status" value="1"/>
</dbReference>
<dbReference type="FunFam" id="1.10.246.60:FF:000001">
    <property type="entry name" value="Eukaryotic translation initiation factor 3 subunit J"/>
    <property type="match status" value="1"/>
</dbReference>